<organism evidence="2 3">
    <name type="scientific">Occallatibacter riparius</name>
    <dbReference type="NCBI Taxonomy" id="1002689"/>
    <lineage>
        <taxon>Bacteria</taxon>
        <taxon>Pseudomonadati</taxon>
        <taxon>Acidobacteriota</taxon>
        <taxon>Terriglobia</taxon>
        <taxon>Terriglobales</taxon>
        <taxon>Acidobacteriaceae</taxon>
        <taxon>Occallatibacter</taxon>
    </lineage>
</organism>
<dbReference type="RefSeq" id="WP_260796468.1">
    <property type="nucleotide sequence ID" value="NZ_CP093313.1"/>
</dbReference>
<dbReference type="Proteomes" id="UP001059380">
    <property type="component" value="Chromosome"/>
</dbReference>
<evidence type="ECO:0000313" key="2">
    <source>
        <dbReference type="EMBL" id="UWZ86831.1"/>
    </source>
</evidence>
<keyword evidence="3" id="KW-1185">Reference proteome</keyword>
<dbReference type="EMBL" id="CP093313">
    <property type="protein sequence ID" value="UWZ86831.1"/>
    <property type="molecule type" value="Genomic_DNA"/>
</dbReference>
<gene>
    <name evidence="2" type="ORF">MOP44_12985</name>
</gene>
<feature type="compositionally biased region" description="Basic and acidic residues" evidence="1">
    <location>
        <begin position="24"/>
        <end position="38"/>
    </location>
</feature>
<accession>A0A9J7BVV2</accession>
<evidence type="ECO:0000313" key="3">
    <source>
        <dbReference type="Proteomes" id="UP001059380"/>
    </source>
</evidence>
<reference evidence="2" key="1">
    <citation type="submission" date="2021-04" db="EMBL/GenBank/DDBJ databases">
        <title>Phylogenetic analysis of Acidobacteriaceae.</title>
        <authorList>
            <person name="Qiu L."/>
            <person name="Zhang Q."/>
        </authorList>
    </citation>
    <scope>NUCLEOTIDE SEQUENCE</scope>
    <source>
        <strain evidence="2">DSM 25168</strain>
    </source>
</reference>
<dbReference type="KEGG" id="orp:MOP44_12985"/>
<name>A0A9J7BVV2_9BACT</name>
<evidence type="ECO:0000256" key="1">
    <source>
        <dbReference type="SAM" id="MobiDB-lite"/>
    </source>
</evidence>
<proteinExistence type="predicted"/>
<dbReference type="AlphaFoldDB" id="A0A9J7BVV2"/>
<protein>
    <submittedName>
        <fullName evidence="2">Uncharacterized protein</fullName>
    </submittedName>
</protein>
<sequence>MAAFGGPSRLKMNPLRSALTATADSHKSPDIRAKENIRFDLTQPQ</sequence>
<feature type="region of interest" description="Disordered" evidence="1">
    <location>
        <begin position="1"/>
        <end position="45"/>
    </location>
</feature>